<feature type="region of interest" description="Disordered" evidence="1">
    <location>
        <begin position="77"/>
        <end position="102"/>
    </location>
</feature>
<dbReference type="PANTHER" id="PTHR14136:SF17">
    <property type="entry name" value="BTB_POZ DOMAIN-CONTAINING PROTEIN KCTD9"/>
    <property type="match status" value="1"/>
</dbReference>
<dbReference type="InterPro" id="IPR001646">
    <property type="entry name" value="5peptide_repeat"/>
</dbReference>
<name>A0A3B1B3X4_9ZZZZ</name>
<dbReference type="EMBL" id="UOFY01000054">
    <property type="protein sequence ID" value="VAX10832.1"/>
    <property type="molecule type" value="Genomic_DNA"/>
</dbReference>
<accession>A0A3B1B3X4</accession>
<reference evidence="3" key="1">
    <citation type="submission" date="2018-06" db="EMBL/GenBank/DDBJ databases">
        <authorList>
            <person name="Zhirakovskaya E."/>
        </authorList>
    </citation>
    <scope>NUCLEOTIDE SEQUENCE</scope>
</reference>
<dbReference type="Gene3D" id="2.160.20.80">
    <property type="entry name" value="E3 ubiquitin-protein ligase SopA"/>
    <property type="match status" value="1"/>
</dbReference>
<feature type="transmembrane region" description="Helical" evidence="2">
    <location>
        <begin position="124"/>
        <end position="147"/>
    </location>
</feature>
<dbReference type="Pfam" id="PF00805">
    <property type="entry name" value="Pentapeptide"/>
    <property type="match status" value="2"/>
</dbReference>
<sequence>MIKHPPLYVRKNNKVHGPFPPKQISQSLLLGRFRLSDEVSEDRESWQTIQSCQDLVPDVLQGDLSDEQLQERLKAARRWADERRPEHGTHQDSGRTPESPEILEYRSHRESIYKRFLQQREFSVAQALLVALVALAVGSVIFSGFYFSPDTQVEQPTCERAAQPGVNWRNCRMSGLQSLKSDLQNANLDSANLSGANLFASNLSGASLMYTDLSMANLSYVNFNRAQMKGGNLRHADLRYANFSGADLSYADFSGANMQDVKLEGARLDNAIWVDGQHCVAGSVGECLIIQASNQIVVPNNSTLQ</sequence>
<evidence type="ECO:0000256" key="1">
    <source>
        <dbReference type="SAM" id="MobiDB-lite"/>
    </source>
</evidence>
<keyword evidence="2" id="KW-0472">Membrane</keyword>
<dbReference type="SUPFAM" id="SSF141571">
    <property type="entry name" value="Pentapeptide repeat-like"/>
    <property type="match status" value="1"/>
</dbReference>
<keyword evidence="2" id="KW-1133">Transmembrane helix</keyword>
<evidence type="ECO:0008006" key="4">
    <source>
        <dbReference type="Google" id="ProtNLM"/>
    </source>
</evidence>
<protein>
    <recommendedName>
        <fullName evidence="4">Pentapeptide repeat family protein</fullName>
    </recommendedName>
</protein>
<evidence type="ECO:0000313" key="3">
    <source>
        <dbReference type="EMBL" id="VAX10832.1"/>
    </source>
</evidence>
<organism evidence="3">
    <name type="scientific">hydrothermal vent metagenome</name>
    <dbReference type="NCBI Taxonomy" id="652676"/>
    <lineage>
        <taxon>unclassified sequences</taxon>
        <taxon>metagenomes</taxon>
        <taxon>ecological metagenomes</taxon>
    </lineage>
</organism>
<gene>
    <name evidence="3" type="ORF">MNBD_GAMMA25-2481</name>
</gene>
<keyword evidence="2" id="KW-0812">Transmembrane</keyword>
<dbReference type="AlphaFoldDB" id="A0A3B1B3X4"/>
<evidence type="ECO:0000256" key="2">
    <source>
        <dbReference type="SAM" id="Phobius"/>
    </source>
</evidence>
<proteinExistence type="predicted"/>
<dbReference type="PANTHER" id="PTHR14136">
    <property type="entry name" value="BTB_POZ DOMAIN-CONTAINING PROTEIN KCTD9"/>
    <property type="match status" value="1"/>
</dbReference>
<feature type="compositionally biased region" description="Basic and acidic residues" evidence="1">
    <location>
        <begin position="77"/>
        <end position="95"/>
    </location>
</feature>
<dbReference type="InterPro" id="IPR051082">
    <property type="entry name" value="Pentapeptide-BTB/POZ_domain"/>
</dbReference>